<keyword evidence="2" id="KW-1185">Reference proteome</keyword>
<accession>A0AAV1JHP4</accession>
<name>A0AAV1JHP4_9NEOP</name>
<comment type="caution">
    <text evidence="1">The sequence shown here is derived from an EMBL/GenBank/DDBJ whole genome shotgun (WGS) entry which is preliminary data.</text>
</comment>
<evidence type="ECO:0000313" key="2">
    <source>
        <dbReference type="Proteomes" id="UP001497472"/>
    </source>
</evidence>
<dbReference type="AlphaFoldDB" id="A0AAV1JHP4"/>
<evidence type="ECO:0000313" key="1">
    <source>
        <dbReference type="EMBL" id="CAK1548846.1"/>
    </source>
</evidence>
<dbReference type="Proteomes" id="UP001497472">
    <property type="component" value="Unassembled WGS sequence"/>
</dbReference>
<organism evidence="1 2">
    <name type="scientific">Leptosia nina</name>
    <dbReference type="NCBI Taxonomy" id="320188"/>
    <lineage>
        <taxon>Eukaryota</taxon>
        <taxon>Metazoa</taxon>
        <taxon>Ecdysozoa</taxon>
        <taxon>Arthropoda</taxon>
        <taxon>Hexapoda</taxon>
        <taxon>Insecta</taxon>
        <taxon>Pterygota</taxon>
        <taxon>Neoptera</taxon>
        <taxon>Endopterygota</taxon>
        <taxon>Lepidoptera</taxon>
        <taxon>Glossata</taxon>
        <taxon>Ditrysia</taxon>
        <taxon>Papilionoidea</taxon>
        <taxon>Pieridae</taxon>
        <taxon>Pierinae</taxon>
        <taxon>Leptosia</taxon>
    </lineage>
</organism>
<proteinExistence type="predicted"/>
<dbReference type="EMBL" id="CAVLEF010000011">
    <property type="protein sequence ID" value="CAK1548846.1"/>
    <property type="molecule type" value="Genomic_DNA"/>
</dbReference>
<reference evidence="1 2" key="1">
    <citation type="submission" date="2023-11" db="EMBL/GenBank/DDBJ databases">
        <authorList>
            <person name="Okamura Y."/>
        </authorList>
    </citation>
    <scope>NUCLEOTIDE SEQUENCE [LARGE SCALE GENOMIC DNA]</scope>
</reference>
<protein>
    <submittedName>
        <fullName evidence="1">Uncharacterized protein</fullName>
    </submittedName>
</protein>
<gene>
    <name evidence="1" type="ORF">LNINA_LOCUS8198</name>
</gene>
<sequence length="74" mass="8476">MKNYTAHKPVLFDPSVPYDPLEKSERISLFTDQETLVTTYPNKCISISLLSTAKTAIERSGGSHAYDYRMRMME</sequence>